<dbReference type="InterPro" id="IPR000045">
    <property type="entry name" value="Prepilin_IV_endopep_pep"/>
</dbReference>
<evidence type="ECO:0000313" key="4">
    <source>
        <dbReference type="EMBL" id="TFU33078.1"/>
    </source>
</evidence>
<dbReference type="InterPro" id="IPR050882">
    <property type="entry name" value="Prepilin_peptidase/N-MTase"/>
</dbReference>
<sequence length="201" mass="20223">MIVTTIASTPTRIQAAGFGILLAAAAVALGVLAGHLTLNGAEQAIGWAATAVFAPLGLGLAVIDAREHRLPNLITLPLAAAMAIVVTAGAGVSGQWAALVQALLSGLGLGVVLMLVAMTGTLAFGDVKLGLSLGILTGWFSWTLPLTAVFAAYVLAMPHALALLARKRRTEAPAAAGPTFMPMGPYLVAGALLVTLATLLL</sequence>
<name>A0A4Y9FUU3_9MICO</name>
<accession>A0A4Y9FUU3</accession>
<keyword evidence="5" id="KW-1185">Reference proteome</keyword>
<comment type="caution">
    <text evidence="4">The sequence shown here is derived from an EMBL/GenBank/DDBJ whole genome shotgun (WGS) entry which is preliminary data.</text>
</comment>
<protein>
    <submittedName>
        <fullName evidence="4">Prepilin peptidase</fullName>
    </submittedName>
</protein>
<feature type="transmembrane region" description="Helical" evidence="2">
    <location>
        <begin position="44"/>
        <end position="63"/>
    </location>
</feature>
<dbReference type="PANTHER" id="PTHR30487">
    <property type="entry name" value="TYPE 4 PREPILIN-LIKE PROTEINS LEADER PEPTIDE-PROCESSING ENZYME"/>
    <property type="match status" value="1"/>
</dbReference>
<keyword evidence="2" id="KW-0472">Membrane</keyword>
<dbReference type="GO" id="GO:0004190">
    <property type="term" value="F:aspartic-type endopeptidase activity"/>
    <property type="evidence" value="ECO:0007669"/>
    <property type="project" value="InterPro"/>
</dbReference>
<dbReference type="Pfam" id="PF01478">
    <property type="entry name" value="Peptidase_A24"/>
    <property type="match status" value="1"/>
</dbReference>
<dbReference type="GO" id="GO:0006465">
    <property type="term" value="P:signal peptide processing"/>
    <property type="evidence" value="ECO:0007669"/>
    <property type="project" value="TreeGrafter"/>
</dbReference>
<evidence type="ECO:0000256" key="2">
    <source>
        <dbReference type="SAM" id="Phobius"/>
    </source>
</evidence>
<feature type="transmembrane region" description="Helical" evidence="2">
    <location>
        <begin position="129"/>
        <end position="156"/>
    </location>
</feature>
<comment type="similarity">
    <text evidence="1">Belongs to the peptidase A24 family.</text>
</comment>
<feature type="transmembrane region" description="Helical" evidence="2">
    <location>
        <begin position="15"/>
        <end position="38"/>
    </location>
</feature>
<dbReference type="PANTHER" id="PTHR30487:SF0">
    <property type="entry name" value="PREPILIN LEADER PEPTIDASE_N-METHYLTRANSFERASE-RELATED"/>
    <property type="match status" value="1"/>
</dbReference>
<dbReference type="AlphaFoldDB" id="A0A4Y9FUU3"/>
<reference evidence="4 5" key="1">
    <citation type="submission" date="2019-03" db="EMBL/GenBank/DDBJ databases">
        <title>Diversity of the mouse oral microbiome.</title>
        <authorList>
            <person name="Joseph S."/>
            <person name="Aduse-Opoku J."/>
            <person name="Curtis M."/>
            <person name="Wade W."/>
            <person name="Hashim A."/>
        </authorList>
    </citation>
    <scope>NUCLEOTIDE SEQUENCE [LARGE SCALE GENOMIC DNA]</scope>
    <source>
        <strain evidence="4 5">P1012</strain>
    </source>
</reference>
<feature type="domain" description="Prepilin type IV endopeptidase peptidase" evidence="3">
    <location>
        <begin position="53"/>
        <end position="159"/>
    </location>
</feature>
<evidence type="ECO:0000256" key="1">
    <source>
        <dbReference type="ARBA" id="ARBA00005801"/>
    </source>
</evidence>
<gene>
    <name evidence="4" type="ORF">E4U02_07635</name>
</gene>
<keyword evidence="2" id="KW-1133">Transmembrane helix</keyword>
<organism evidence="4 5">
    <name type="scientific">Microbacterium paludicola</name>
    <dbReference type="NCBI Taxonomy" id="300019"/>
    <lineage>
        <taxon>Bacteria</taxon>
        <taxon>Bacillati</taxon>
        <taxon>Actinomycetota</taxon>
        <taxon>Actinomycetes</taxon>
        <taxon>Micrococcales</taxon>
        <taxon>Microbacteriaceae</taxon>
        <taxon>Microbacterium</taxon>
    </lineage>
</organism>
<feature type="transmembrane region" description="Helical" evidence="2">
    <location>
        <begin position="70"/>
        <end position="90"/>
    </location>
</feature>
<dbReference type="EMBL" id="SPQB01000014">
    <property type="protein sequence ID" value="TFU33078.1"/>
    <property type="molecule type" value="Genomic_DNA"/>
</dbReference>
<keyword evidence="2" id="KW-0812">Transmembrane</keyword>
<proteinExistence type="inferred from homology"/>
<dbReference type="Gene3D" id="1.20.120.1220">
    <property type="match status" value="1"/>
</dbReference>
<feature type="transmembrane region" description="Helical" evidence="2">
    <location>
        <begin position="96"/>
        <end position="117"/>
    </location>
</feature>
<feature type="transmembrane region" description="Helical" evidence="2">
    <location>
        <begin position="183"/>
        <end position="200"/>
    </location>
</feature>
<dbReference type="GO" id="GO:0005886">
    <property type="term" value="C:plasma membrane"/>
    <property type="evidence" value="ECO:0007669"/>
    <property type="project" value="TreeGrafter"/>
</dbReference>
<evidence type="ECO:0000259" key="3">
    <source>
        <dbReference type="Pfam" id="PF01478"/>
    </source>
</evidence>
<evidence type="ECO:0000313" key="5">
    <source>
        <dbReference type="Proteomes" id="UP000298358"/>
    </source>
</evidence>
<dbReference type="OrthoDB" id="5082296at2"/>
<dbReference type="Proteomes" id="UP000298358">
    <property type="component" value="Unassembled WGS sequence"/>
</dbReference>